<proteinExistence type="predicted"/>
<dbReference type="Proteomes" id="UP000708208">
    <property type="component" value="Unassembled WGS sequence"/>
</dbReference>
<dbReference type="InterPro" id="IPR001584">
    <property type="entry name" value="Integrase_cat-core"/>
</dbReference>
<feature type="non-terminal residue" evidence="2">
    <location>
        <position position="247"/>
    </location>
</feature>
<dbReference type="Pfam" id="PF18701">
    <property type="entry name" value="DUF5641"/>
    <property type="match status" value="1"/>
</dbReference>
<dbReference type="InterPro" id="IPR040676">
    <property type="entry name" value="DUF5641"/>
</dbReference>
<dbReference type="PANTHER" id="PTHR47331">
    <property type="entry name" value="PHD-TYPE DOMAIN-CONTAINING PROTEIN"/>
    <property type="match status" value="1"/>
</dbReference>
<dbReference type="PROSITE" id="PS50994">
    <property type="entry name" value="INTEGRASE"/>
    <property type="match status" value="1"/>
</dbReference>
<accession>A0A8J2LJX6</accession>
<dbReference type="OrthoDB" id="7788547at2759"/>
<keyword evidence="3" id="KW-1185">Reference proteome</keyword>
<protein>
    <recommendedName>
        <fullName evidence="1">Integrase catalytic domain-containing protein</fullName>
    </recommendedName>
</protein>
<dbReference type="AlphaFoldDB" id="A0A8J2LJX6"/>
<dbReference type="EMBL" id="CAJVCH010529543">
    <property type="protein sequence ID" value="CAG7823460.1"/>
    <property type="molecule type" value="Genomic_DNA"/>
</dbReference>
<name>A0A8J2LJX6_9HEXA</name>
<reference evidence="2" key="1">
    <citation type="submission" date="2021-06" db="EMBL/GenBank/DDBJ databases">
        <authorList>
            <person name="Hodson N. C."/>
            <person name="Mongue J. A."/>
            <person name="Jaron S. K."/>
        </authorList>
    </citation>
    <scope>NUCLEOTIDE SEQUENCE</scope>
</reference>
<dbReference type="PANTHER" id="PTHR47331:SF1">
    <property type="entry name" value="GAG-LIKE PROTEIN"/>
    <property type="match status" value="1"/>
</dbReference>
<organism evidence="2 3">
    <name type="scientific">Allacma fusca</name>
    <dbReference type="NCBI Taxonomy" id="39272"/>
    <lineage>
        <taxon>Eukaryota</taxon>
        <taxon>Metazoa</taxon>
        <taxon>Ecdysozoa</taxon>
        <taxon>Arthropoda</taxon>
        <taxon>Hexapoda</taxon>
        <taxon>Collembola</taxon>
        <taxon>Symphypleona</taxon>
        <taxon>Sminthuridae</taxon>
        <taxon>Allacma</taxon>
    </lineage>
</organism>
<feature type="non-terminal residue" evidence="2">
    <location>
        <position position="1"/>
    </location>
</feature>
<feature type="domain" description="Integrase catalytic" evidence="1">
    <location>
        <begin position="12"/>
        <end position="205"/>
    </location>
</feature>
<sequence>IANQMMGDLPAARVNPTRAFQKTGVDYAGPVTLRVIKGKGHKYYKAYIAIFICFVTRALHIELVTDLTSTAFVKALRRFCGRRGKPTDIYCDNGRTFVGAQKHLRSIESKEFKTRVKQFLAGEEITFHFSPPGAPHFGGLWEAGIKSLKHHLRRVLGNEILNYEEMNTLLIQIEACLNSRPLSPLSNDPTDLLPLTPGHFLIGDAITAPADSTFVDNNTTYTNNWKKVQKLHQNFWRRWSSEYLTRL</sequence>
<evidence type="ECO:0000259" key="1">
    <source>
        <dbReference type="PROSITE" id="PS50994"/>
    </source>
</evidence>
<evidence type="ECO:0000313" key="2">
    <source>
        <dbReference type="EMBL" id="CAG7823460.1"/>
    </source>
</evidence>
<dbReference type="GO" id="GO:0015074">
    <property type="term" value="P:DNA integration"/>
    <property type="evidence" value="ECO:0007669"/>
    <property type="project" value="InterPro"/>
</dbReference>
<evidence type="ECO:0000313" key="3">
    <source>
        <dbReference type="Proteomes" id="UP000708208"/>
    </source>
</evidence>
<comment type="caution">
    <text evidence="2">The sequence shown here is derived from an EMBL/GenBank/DDBJ whole genome shotgun (WGS) entry which is preliminary data.</text>
</comment>
<gene>
    <name evidence="2" type="ORF">AFUS01_LOCUS33677</name>
</gene>